<dbReference type="InterPro" id="IPR003660">
    <property type="entry name" value="HAMP_dom"/>
</dbReference>
<reference evidence="7" key="1">
    <citation type="submission" date="2021-11" db="EMBL/GenBank/DDBJ databases">
        <title>Draft genome sequence of Alcaligenes endophyticus type strain CCUG 75668T.</title>
        <authorList>
            <person name="Salva-Serra F."/>
            <person name="Duran R.E."/>
            <person name="Seeger M."/>
            <person name="Moore E.R.B."/>
            <person name="Jaen-Luchoro D."/>
        </authorList>
    </citation>
    <scope>NUCLEOTIDE SEQUENCE</scope>
    <source>
        <strain evidence="7">CCUG 75668</strain>
    </source>
</reference>
<evidence type="ECO:0000313" key="7">
    <source>
        <dbReference type="EMBL" id="MDN4121159.1"/>
    </source>
</evidence>
<dbReference type="Proteomes" id="UP001168613">
    <property type="component" value="Unassembled WGS sequence"/>
</dbReference>
<dbReference type="SMART" id="SM00283">
    <property type="entry name" value="MA"/>
    <property type="match status" value="1"/>
</dbReference>
<dbReference type="PROSITE" id="PS50111">
    <property type="entry name" value="CHEMOTAXIS_TRANSDUC_2"/>
    <property type="match status" value="1"/>
</dbReference>
<evidence type="ECO:0000256" key="1">
    <source>
        <dbReference type="ARBA" id="ARBA00022481"/>
    </source>
</evidence>
<protein>
    <submittedName>
        <fullName evidence="7">Methyl-accepting chemotaxis protein</fullName>
    </submittedName>
</protein>
<dbReference type="CDD" id="cd06225">
    <property type="entry name" value="HAMP"/>
    <property type="match status" value="1"/>
</dbReference>
<dbReference type="Pfam" id="PF00672">
    <property type="entry name" value="HAMP"/>
    <property type="match status" value="1"/>
</dbReference>
<keyword evidence="4" id="KW-0812">Transmembrane</keyword>
<name>A0ABT8EIP4_9BURK</name>
<dbReference type="InterPro" id="IPR004089">
    <property type="entry name" value="MCPsignal_dom"/>
</dbReference>
<evidence type="ECO:0000256" key="4">
    <source>
        <dbReference type="SAM" id="Phobius"/>
    </source>
</evidence>
<dbReference type="PANTHER" id="PTHR43531:SF14">
    <property type="entry name" value="METHYL-ACCEPTING CHEMOTAXIS PROTEIN I-RELATED"/>
    <property type="match status" value="1"/>
</dbReference>
<evidence type="ECO:0000259" key="6">
    <source>
        <dbReference type="PROSITE" id="PS50885"/>
    </source>
</evidence>
<dbReference type="Gene3D" id="1.10.287.950">
    <property type="entry name" value="Methyl-accepting chemotaxis protein"/>
    <property type="match status" value="1"/>
</dbReference>
<dbReference type="PROSITE" id="PS50885">
    <property type="entry name" value="HAMP"/>
    <property type="match status" value="1"/>
</dbReference>
<evidence type="ECO:0000259" key="5">
    <source>
        <dbReference type="PROSITE" id="PS50111"/>
    </source>
</evidence>
<comment type="similarity">
    <text evidence="2">Belongs to the methyl-accepting chemotaxis (MCP) protein family.</text>
</comment>
<dbReference type="RefSeq" id="WP_266124787.1">
    <property type="nucleotide sequence ID" value="NZ_JAJHNU010000001.1"/>
</dbReference>
<accession>A0ABT8EIP4</accession>
<feature type="transmembrane region" description="Helical" evidence="4">
    <location>
        <begin position="12"/>
        <end position="33"/>
    </location>
</feature>
<comment type="caution">
    <text evidence="7">The sequence shown here is derived from an EMBL/GenBank/DDBJ whole genome shotgun (WGS) entry which is preliminary data.</text>
</comment>
<dbReference type="PANTHER" id="PTHR43531">
    <property type="entry name" value="PROTEIN ICFG"/>
    <property type="match status" value="1"/>
</dbReference>
<organism evidence="7 8">
    <name type="scientific">Alcaligenes endophyticus</name>
    <dbReference type="NCBI Taxonomy" id="1929088"/>
    <lineage>
        <taxon>Bacteria</taxon>
        <taxon>Pseudomonadati</taxon>
        <taxon>Pseudomonadota</taxon>
        <taxon>Betaproteobacteria</taxon>
        <taxon>Burkholderiales</taxon>
        <taxon>Alcaligenaceae</taxon>
        <taxon>Alcaligenes</taxon>
    </lineage>
</organism>
<dbReference type="SMART" id="SM00304">
    <property type="entry name" value="HAMP"/>
    <property type="match status" value="1"/>
</dbReference>
<feature type="domain" description="Methyl-accepting transducer" evidence="5">
    <location>
        <begin position="286"/>
        <end position="515"/>
    </location>
</feature>
<keyword evidence="4" id="KW-1133">Transmembrane helix</keyword>
<dbReference type="SUPFAM" id="SSF58104">
    <property type="entry name" value="Methyl-accepting chemotaxis protein (MCP) signaling domain"/>
    <property type="match status" value="1"/>
</dbReference>
<keyword evidence="4" id="KW-0472">Membrane</keyword>
<feature type="domain" description="HAMP" evidence="6">
    <location>
        <begin position="229"/>
        <end position="281"/>
    </location>
</feature>
<keyword evidence="1" id="KW-0488">Methylation</keyword>
<sequence length="572" mass="63028">MRKLLTIKTGFIAYFIFLSLFSLLIFGVTQHLLHSQDHLQKLEENRYLATRLANRLNNTSDALSRHSIAFVSSQQIEFKQQYEEALQAFKHTTPNSSLPSLLQEFHSLSFTAEELRNIESAYEQILALSTTQVEAISTAAGEFDDGQGGIRVALPNQLMAQVLVFSQQYAQAASNIETAINNFEQQLSSRMNLEIAQARQTSNRAFWFAMIALLLFFAASGIGLLALYRSIKHPLDQGVALARELAAGRLSARLQVIRHDELGELLHALNGIGVGLHGAVNQVRERTLFIAESSQSISQGNHNLALRTQEQATNVEQTVSTMEELAQTVRQNADNAQHADRLAQEAAQQVLNSTTLAQNLLNNMESIRDSSRQMSDITTLIRNIAFQTNILALNAAVEAARAGTHGRGFAVVATEVRQLALRSSDASREIETLISRSIEQVKNGTSSAASMERAMSHTQQTVHKVRNIVAEIAQASQEQAAGVEQVSQAMTMLDQITRHNSALVQAAAQTTEQQLTETERLQEVVSHFELECDDPNSVDYEQDSLRASEYADGDSALASSYSATQSNYRLAA</sequence>
<evidence type="ECO:0000256" key="3">
    <source>
        <dbReference type="PROSITE-ProRule" id="PRU00284"/>
    </source>
</evidence>
<keyword evidence="3" id="KW-0807">Transducer</keyword>
<gene>
    <name evidence="7" type="ORF">LMS43_07655</name>
</gene>
<dbReference type="Pfam" id="PF00015">
    <property type="entry name" value="MCPsignal"/>
    <property type="match status" value="1"/>
</dbReference>
<dbReference type="InterPro" id="IPR051310">
    <property type="entry name" value="MCP_chemotaxis"/>
</dbReference>
<dbReference type="InterPro" id="IPR004090">
    <property type="entry name" value="Chemotax_Me-accpt_rcpt"/>
</dbReference>
<feature type="transmembrane region" description="Helical" evidence="4">
    <location>
        <begin position="205"/>
        <end position="228"/>
    </location>
</feature>
<dbReference type="CDD" id="cd11386">
    <property type="entry name" value="MCP_signal"/>
    <property type="match status" value="1"/>
</dbReference>
<evidence type="ECO:0000256" key="2">
    <source>
        <dbReference type="ARBA" id="ARBA00029447"/>
    </source>
</evidence>
<keyword evidence="8" id="KW-1185">Reference proteome</keyword>
<evidence type="ECO:0000313" key="8">
    <source>
        <dbReference type="Proteomes" id="UP001168613"/>
    </source>
</evidence>
<dbReference type="EMBL" id="JAJHNU010000001">
    <property type="protein sequence ID" value="MDN4121159.1"/>
    <property type="molecule type" value="Genomic_DNA"/>
</dbReference>
<proteinExistence type="inferred from homology"/>
<dbReference type="PRINTS" id="PR00260">
    <property type="entry name" value="CHEMTRNSDUCR"/>
</dbReference>